<name>A0A6C0IKK0_9ZZZZ</name>
<dbReference type="AlphaFoldDB" id="A0A6C0IKK0"/>
<proteinExistence type="predicted"/>
<evidence type="ECO:0000313" key="1">
    <source>
        <dbReference type="EMBL" id="QHT93761.1"/>
    </source>
</evidence>
<protein>
    <submittedName>
        <fullName evidence="1">Uncharacterized protein</fullName>
    </submittedName>
</protein>
<accession>A0A6C0IKK0</accession>
<dbReference type="EMBL" id="MN740210">
    <property type="protein sequence ID" value="QHT93761.1"/>
    <property type="molecule type" value="Genomic_DNA"/>
</dbReference>
<sequence length="360" mass="42719">METTISDLRLANEFKGITFSNFKNTDVKKELLKSLMEEKIEPSCYWSAEMICSGHYGDLWDTIILFYTKYIHLGNPKLAIYLDMRINSFKDIVNNGFTSNELQLRNNEKIRRLFCEIVCILCMAKRRHSYNSVKIRDIDYDMTHMMEKMKATKLTYGEKTFKEEDPKELFISINELAYNVSNDNQNLMNGCYWMEWILEFEKRAKRKKDKIECERRAKMKVDSMFQKEIVWIIWEIILNESENRSKIIQKIIKSLLSIFCLKYISSVVSKRKYILYFAITLLCESPKISGEIITERNREIITNITTKIDQIYKQIKKGEISAGTDYLFKDSKARNLHNTINKIDQLKSFEESFIPRILEK</sequence>
<reference evidence="1" key="1">
    <citation type="journal article" date="2020" name="Nature">
        <title>Giant virus diversity and host interactions through global metagenomics.</title>
        <authorList>
            <person name="Schulz F."/>
            <person name="Roux S."/>
            <person name="Paez-Espino D."/>
            <person name="Jungbluth S."/>
            <person name="Walsh D.A."/>
            <person name="Denef V.J."/>
            <person name="McMahon K.D."/>
            <person name="Konstantinidis K.T."/>
            <person name="Eloe-Fadrosh E.A."/>
            <person name="Kyrpides N.C."/>
            <person name="Woyke T."/>
        </authorList>
    </citation>
    <scope>NUCLEOTIDE SEQUENCE</scope>
    <source>
        <strain evidence="1">GVMAG-M-3300024258-14</strain>
    </source>
</reference>
<organism evidence="1">
    <name type="scientific">viral metagenome</name>
    <dbReference type="NCBI Taxonomy" id="1070528"/>
    <lineage>
        <taxon>unclassified sequences</taxon>
        <taxon>metagenomes</taxon>
        <taxon>organismal metagenomes</taxon>
    </lineage>
</organism>